<organism evidence="3 4">
    <name type="scientific">Cryphonectria parasitica (strain ATCC 38755 / EP155)</name>
    <dbReference type="NCBI Taxonomy" id="660469"/>
    <lineage>
        <taxon>Eukaryota</taxon>
        <taxon>Fungi</taxon>
        <taxon>Dikarya</taxon>
        <taxon>Ascomycota</taxon>
        <taxon>Pezizomycotina</taxon>
        <taxon>Sordariomycetes</taxon>
        <taxon>Sordariomycetidae</taxon>
        <taxon>Diaporthales</taxon>
        <taxon>Cryphonectriaceae</taxon>
        <taxon>Cryphonectria-Endothia species complex</taxon>
        <taxon>Cryphonectria</taxon>
    </lineage>
</organism>
<keyword evidence="2" id="KW-0732">Signal</keyword>
<keyword evidence="4" id="KW-1185">Reference proteome</keyword>
<dbReference type="AlphaFoldDB" id="A0A9P5CLA6"/>
<comment type="caution">
    <text evidence="3">The sequence shown here is derived from an EMBL/GenBank/DDBJ whole genome shotgun (WGS) entry which is preliminary data.</text>
</comment>
<name>A0A9P5CLA6_CRYP1</name>
<protein>
    <submittedName>
        <fullName evidence="3">Uncharacterized protein</fullName>
    </submittedName>
</protein>
<feature type="compositionally biased region" description="Pro residues" evidence="1">
    <location>
        <begin position="95"/>
        <end position="122"/>
    </location>
</feature>
<gene>
    <name evidence="3" type="ORF">M406DRAFT_353195</name>
</gene>
<feature type="compositionally biased region" description="Low complexity" evidence="1">
    <location>
        <begin position="155"/>
        <end position="167"/>
    </location>
</feature>
<dbReference type="GeneID" id="63839878"/>
<sequence>MRFTQIFAVLVSIAGVSSALQQVAPRDGSSNVGLAERDEALAEILARAADLLSGSHQLDARKGKKAPAKSPDKAPAKATTSAAAAPVRPTTSVAAPPPPTTSVAAPPPPTTSVAAPPPPPTSAAPTTSVSSSAVTSIPTTSIPTTLATVTTSALPSSEVVSEPAAESTCTPNAKKGRGLFGLGKPSDGCSDGPGISLPMFPIGGGDNSTGTVFKRN</sequence>
<dbReference type="EMBL" id="MU032351">
    <property type="protein sequence ID" value="KAF3761630.1"/>
    <property type="molecule type" value="Genomic_DNA"/>
</dbReference>
<feature type="signal peptide" evidence="2">
    <location>
        <begin position="1"/>
        <end position="19"/>
    </location>
</feature>
<evidence type="ECO:0000256" key="2">
    <source>
        <dbReference type="SAM" id="SignalP"/>
    </source>
</evidence>
<dbReference type="RefSeq" id="XP_040772609.1">
    <property type="nucleotide sequence ID" value="XM_040922749.1"/>
</dbReference>
<proteinExistence type="predicted"/>
<evidence type="ECO:0000256" key="1">
    <source>
        <dbReference type="SAM" id="MobiDB-lite"/>
    </source>
</evidence>
<evidence type="ECO:0000313" key="4">
    <source>
        <dbReference type="Proteomes" id="UP000803844"/>
    </source>
</evidence>
<feature type="compositionally biased region" description="Low complexity" evidence="1">
    <location>
        <begin position="76"/>
        <end position="94"/>
    </location>
</feature>
<feature type="chain" id="PRO_5040346554" evidence="2">
    <location>
        <begin position="20"/>
        <end position="216"/>
    </location>
</feature>
<accession>A0A9P5CLA6</accession>
<evidence type="ECO:0000313" key="3">
    <source>
        <dbReference type="EMBL" id="KAF3761630.1"/>
    </source>
</evidence>
<feature type="region of interest" description="Disordered" evidence="1">
    <location>
        <begin position="155"/>
        <end position="193"/>
    </location>
</feature>
<feature type="region of interest" description="Disordered" evidence="1">
    <location>
        <begin position="56"/>
        <end position="138"/>
    </location>
</feature>
<feature type="compositionally biased region" description="Low complexity" evidence="1">
    <location>
        <begin position="123"/>
        <end position="138"/>
    </location>
</feature>
<dbReference type="Proteomes" id="UP000803844">
    <property type="component" value="Unassembled WGS sequence"/>
</dbReference>
<reference evidence="3" key="1">
    <citation type="journal article" date="2020" name="Phytopathology">
        <title>Genome sequence of the chestnut blight fungus Cryphonectria parasitica EP155: A fundamental resource for an archetypical invasive plant pathogen.</title>
        <authorList>
            <person name="Crouch J.A."/>
            <person name="Dawe A."/>
            <person name="Aerts A."/>
            <person name="Barry K."/>
            <person name="Churchill A.C.L."/>
            <person name="Grimwood J."/>
            <person name="Hillman B."/>
            <person name="Milgroom M.G."/>
            <person name="Pangilinan J."/>
            <person name="Smith M."/>
            <person name="Salamov A."/>
            <person name="Schmutz J."/>
            <person name="Yadav J."/>
            <person name="Grigoriev I.V."/>
            <person name="Nuss D."/>
        </authorList>
    </citation>
    <scope>NUCLEOTIDE SEQUENCE</scope>
    <source>
        <strain evidence="3">EP155</strain>
    </source>
</reference>